<accession>A0A7X1ZH19</accession>
<name>A0A7X1ZH19_9PROT</name>
<protein>
    <submittedName>
        <fullName evidence="1">Uncharacterized protein</fullName>
    </submittedName>
</protein>
<dbReference type="EMBL" id="WIVE01000059">
    <property type="protein sequence ID" value="MQX37879.1"/>
    <property type="molecule type" value="Genomic_DNA"/>
</dbReference>
<proteinExistence type="predicted"/>
<dbReference type="InterPro" id="IPR038512">
    <property type="entry name" value="GpU-like_sf"/>
</dbReference>
<reference evidence="1 2" key="1">
    <citation type="submission" date="2019-10" db="EMBL/GenBank/DDBJ databases">
        <title>Draft whole-genome sequence of the purple nonsulfur photosynthetic bacterium Roseospira navarrensis DSM 15114.</title>
        <authorList>
            <person name="Kyndt J.A."/>
            <person name="Meyer T.E."/>
        </authorList>
    </citation>
    <scope>NUCLEOTIDE SEQUENCE [LARGE SCALE GENOMIC DNA]</scope>
    <source>
        <strain evidence="1 2">DSM 15114</strain>
    </source>
</reference>
<evidence type="ECO:0000313" key="1">
    <source>
        <dbReference type="EMBL" id="MQX37879.1"/>
    </source>
</evidence>
<dbReference type="OrthoDB" id="7355131at2"/>
<dbReference type="Proteomes" id="UP000434582">
    <property type="component" value="Unassembled WGS sequence"/>
</dbReference>
<dbReference type="Gene3D" id="3.30.70.1700">
    <property type="entry name" value="Phage minor tail protein U"/>
    <property type="match status" value="1"/>
</dbReference>
<dbReference type="RefSeq" id="WP_153345803.1">
    <property type="nucleotide sequence ID" value="NZ_WIVE01000059.1"/>
</dbReference>
<sequence length="189" mass="20210">MTVPRAAIRQAVQRTLQGPDDGAPPTDAARKVYASRATPIAPRLLPAILVYTRDERRDRETGGGVVRRVLEVIVEIAAHGEAADDQVDRLSSQVEAALDAAPTLDGAVESITWDATEADYDGEGSQTLAAARLTFTAVYFTVPPEEAEDPLPSGVYASWAPDIGIPHEPDYVDLADTPLPDVTPNLGWP</sequence>
<evidence type="ECO:0000313" key="2">
    <source>
        <dbReference type="Proteomes" id="UP000434582"/>
    </source>
</evidence>
<keyword evidence="2" id="KW-1185">Reference proteome</keyword>
<organism evidence="1 2">
    <name type="scientific">Roseospira navarrensis</name>
    <dbReference type="NCBI Taxonomy" id="140058"/>
    <lineage>
        <taxon>Bacteria</taxon>
        <taxon>Pseudomonadati</taxon>
        <taxon>Pseudomonadota</taxon>
        <taxon>Alphaproteobacteria</taxon>
        <taxon>Rhodospirillales</taxon>
        <taxon>Rhodospirillaceae</taxon>
        <taxon>Roseospira</taxon>
    </lineage>
</organism>
<gene>
    <name evidence="1" type="ORF">GHC57_15265</name>
</gene>
<dbReference type="AlphaFoldDB" id="A0A7X1ZH19"/>
<comment type="caution">
    <text evidence="1">The sequence shown here is derived from an EMBL/GenBank/DDBJ whole genome shotgun (WGS) entry which is preliminary data.</text>
</comment>